<feature type="compositionally biased region" description="Low complexity" evidence="1">
    <location>
        <begin position="405"/>
        <end position="414"/>
    </location>
</feature>
<accession>A0A835WFS1</accession>
<dbReference type="GO" id="GO:0071944">
    <property type="term" value="C:cell periphery"/>
    <property type="evidence" value="ECO:0007669"/>
    <property type="project" value="TreeGrafter"/>
</dbReference>
<comment type="caution">
    <text evidence="3">The sequence shown here is derived from an EMBL/GenBank/DDBJ whole genome shotgun (WGS) entry which is preliminary data.</text>
</comment>
<dbReference type="EMBL" id="JAEHOD010000026">
    <property type="protein sequence ID" value="KAG2446449.1"/>
    <property type="molecule type" value="Genomic_DNA"/>
</dbReference>
<dbReference type="GO" id="GO:0004620">
    <property type="term" value="F:phospholipase activity"/>
    <property type="evidence" value="ECO:0007669"/>
    <property type="project" value="TreeGrafter"/>
</dbReference>
<feature type="transmembrane region" description="Helical" evidence="2">
    <location>
        <begin position="429"/>
        <end position="450"/>
    </location>
</feature>
<evidence type="ECO:0000313" key="3">
    <source>
        <dbReference type="EMBL" id="KAG2446449.1"/>
    </source>
</evidence>
<dbReference type="PANTHER" id="PTHR12393:SF6">
    <property type="entry name" value="SPHINGOMYELIN PHOSPHODIESTERASE 2"/>
    <property type="match status" value="1"/>
</dbReference>
<proteinExistence type="predicted"/>
<dbReference type="InterPro" id="IPR036770">
    <property type="entry name" value="Ankyrin_rpt-contain_sf"/>
</dbReference>
<gene>
    <name evidence="3" type="ORF">HYH02_008441</name>
</gene>
<reference evidence="3" key="1">
    <citation type="journal article" date="2020" name="bioRxiv">
        <title>Comparative genomics of Chlamydomonas.</title>
        <authorList>
            <person name="Craig R.J."/>
            <person name="Hasan A.R."/>
            <person name="Ness R.W."/>
            <person name="Keightley P.D."/>
        </authorList>
    </citation>
    <scope>NUCLEOTIDE SEQUENCE</scope>
    <source>
        <strain evidence="3">CCAP 11/173</strain>
    </source>
</reference>
<dbReference type="GO" id="GO:0030149">
    <property type="term" value="P:sphingolipid catabolic process"/>
    <property type="evidence" value="ECO:0007669"/>
    <property type="project" value="TreeGrafter"/>
</dbReference>
<keyword evidence="2" id="KW-1133">Transmembrane helix</keyword>
<dbReference type="Gene3D" id="1.25.40.20">
    <property type="entry name" value="Ankyrin repeat-containing domain"/>
    <property type="match status" value="1"/>
</dbReference>
<keyword evidence="2" id="KW-0472">Membrane</keyword>
<dbReference type="SUPFAM" id="SSF48403">
    <property type="entry name" value="Ankyrin repeat"/>
    <property type="match status" value="1"/>
</dbReference>
<evidence type="ECO:0000256" key="1">
    <source>
        <dbReference type="SAM" id="MobiDB-lite"/>
    </source>
</evidence>
<dbReference type="GO" id="GO:0046513">
    <property type="term" value="P:ceramide biosynthetic process"/>
    <property type="evidence" value="ECO:0007669"/>
    <property type="project" value="TreeGrafter"/>
</dbReference>
<dbReference type="AlphaFoldDB" id="A0A835WFS1"/>
<name>A0A835WFS1_9CHLO</name>
<dbReference type="GO" id="GO:0005783">
    <property type="term" value="C:endoplasmic reticulum"/>
    <property type="evidence" value="ECO:0007669"/>
    <property type="project" value="TreeGrafter"/>
</dbReference>
<protein>
    <submittedName>
        <fullName evidence="3">Uncharacterized protein</fullName>
    </submittedName>
</protein>
<feature type="region of interest" description="Disordered" evidence="1">
    <location>
        <begin position="395"/>
        <end position="424"/>
    </location>
</feature>
<sequence length="459" mass="50259">MVAKLVALRASSNERACTIRLLNKDFREELKEECTVRLCQPVPAHAFSHRYRHRPEPWSIELELLLTCSVALSGHVENMQLLLESSPPGFRVMEDAATSDAAHNAVAAAAHYGGRPEMREYLERRGYGVWPTEALCAAARSNFPDLCRWLLNVLGTEAWDNAAPGAAAMGGHVQLMDQLLTWRQQHPCPYDPSLLGKGELLRGAAYGCDLRTLQRLHGLVQQQPFGMMAHELWYTMTGAAASTTADWQAKLTWLLEQGFPRCEQAMRAAMGLRCPSGGLRLKWLVQQAYQMDAIPAGELNSLMTHAAACGLLPEVRFIISQWSGPRDPPDERMPGYVETALCAGHVKIAEVLLKHRFPDVRRSELPSVAQAAAEAGHIEAVEWLVRRFGRAAVDGTTDDSDDGGQPDSSAAVVRGSGGSTGSGRRRRHLLLATCATAASAALAVAAAMCVRRLCRRSHR</sequence>
<dbReference type="Proteomes" id="UP000613740">
    <property type="component" value="Unassembled WGS sequence"/>
</dbReference>
<dbReference type="OrthoDB" id="63514at2759"/>
<keyword evidence="4" id="KW-1185">Reference proteome</keyword>
<dbReference type="PANTHER" id="PTHR12393">
    <property type="entry name" value="SPHINGOMYELIN PHOSPHODIESTERASE RELATED"/>
    <property type="match status" value="1"/>
</dbReference>
<evidence type="ECO:0000313" key="4">
    <source>
        <dbReference type="Proteomes" id="UP000613740"/>
    </source>
</evidence>
<evidence type="ECO:0000256" key="2">
    <source>
        <dbReference type="SAM" id="Phobius"/>
    </source>
</evidence>
<organism evidence="3 4">
    <name type="scientific">Chlamydomonas schloesseri</name>
    <dbReference type="NCBI Taxonomy" id="2026947"/>
    <lineage>
        <taxon>Eukaryota</taxon>
        <taxon>Viridiplantae</taxon>
        <taxon>Chlorophyta</taxon>
        <taxon>core chlorophytes</taxon>
        <taxon>Chlorophyceae</taxon>
        <taxon>CS clade</taxon>
        <taxon>Chlamydomonadales</taxon>
        <taxon>Chlamydomonadaceae</taxon>
        <taxon>Chlamydomonas</taxon>
    </lineage>
</organism>
<dbReference type="GO" id="GO:0016020">
    <property type="term" value="C:membrane"/>
    <property type="evidence" value="ECO:0007669"/>
    <property type="project" value="TreeGrafter"/>
</dbReference>
<keyword evidence="2" id="KW-0812">Transmembrane</keyword>